<proteinExistence type="predicted"/>
<keyword evidence="2" id="KW-1185">Reference proteome</keyword>
<dbReference type="RefSeq" id="WP_377100520.1">
    <property type="nucleotide sequence ID" value="NZ_JBHTHU010000006.1"/>
</dbReference>
<sequence>MSTALFSSNAVAQKLLNITGVTFQKASQSRVSQVVINNSTRKTLSKSDDLGVFRIQAAVGDTLFFTKNQYTTQALVVLNDNLLSVYLQPIVTLDEVNITDKSTRQELASALSEYRKKTPFSSLHPGVAASIFSPISGISNLFGKTANRARRFEAYSKRELEQVEIEKRYNKAVIKKIVDIPDEDMTAFMMAFTPSYDQIRVWADYDIIKYVQTSYAYFQKNKESLKPQKLY</sequence>
<evidence type="ECO:0000313" key="1">
    <source>
        <dbReference type="EMBL" id="MFD0750871.1"/>
    </source>
</evidence>
<dbReference type="Proteomes" id="UP001596958">
    <property type="component" value="Unassembled WGS sequence"/>
</dbReference>
<protein>
    <recommendedName>
        <fullName evidence="3">CarboxypepD_reg-like domain-containing protein</fullName>
    </recommendedName>
</protein>
<name>A0ABW2Z250_9SPHI</name>
<organism evidence="1 2">
    <name type="scientific">Mucilaginibacter calamicampi</name>
    <dbReference type="NCBI Taxonomy" id="1302352"/>
    <lineage>
        <taxon>Bacteria</taxon>
        <taxon>Pseudomonadati</taxon>
        <taxon>Bacteroidota</taxon>
        <taxon>Sphingobacteriia</taxon>
        <taxon>Sphingobacteriales</taxon>
        <taxon>Sphingobacteriaceae</taxon>
        <taxon>Mucilaginibacter</taxon>
    </lineage>
</organism>
<evidence type="ECO:0008006" key="3">
    <source>
        <dbReference type="Google" id="ProtNLM"/>
    </source>
</evidence>
<comment type="caution">
    <text evidence="1">The sequence shown here is derived from an EMBL/GenBank/DDBJ whole genome shotgun (WGS) entry which is preliminary data.</text>
</comment>
<evidence type="ECO:0000313" key="2">
    <source>
        <dbReference type="Proteomes" id="UP001596958"/>
    </source>
</evidence>
<gene>
    <name evidence="1" type="ORF">ACFQZS_12015</name>
</gene>
<reference evidence="2" key="1">
    <citation type="journal article" date="2019" name="Int. J. Syst. Evol. Microbiol.">
        <title>The Global Catalogue of Microorganisms (GCM) 10K type strain sequencing project: providing services to taxonomists for standard genome sequencing and annotation.</title>
        <authorList>
            <consortium name="The Broad Institute Genomics Platform"/>
            <consortium name="The Broad Institute Genome Sequencing Center for Infectious Disease"/>
            <person name="Wu L."/>
            <person name="Ma J."/>
        </authorList>
    </citation>
    <scope>NUCLEOTIDE SEQUENCE [LARGE SCALE GENOMIC DNA]</scope>
    <source>
        <strain evidence="2">CCUG 63418</strain>
    </source>
</reference>
<dbReference type="EMBL" id="JBHTHU010000006">
    <property type="protein sequence ID" value="MFD0750871.1"/>
    <property type="molecule type" value="Genomic_DNA"/>
</dbReference>
<accession>A0ABW2Z250</accession>